<evidence type="ECO:0000313" key="2">
    <source>
        <dbReference type="Proteomes" id="UP001447188"/>
    </source>
</evidence>
<dbReference type="InterPro" id="IPR029063">
    <property type="entry name" value="SAM-dependent_MTases_sf"/>
</dbReference>
<evidence type="ECO:0000313" key="1">
    <source>
        <dbReference type="EMBL" id="KAL0638049.1"/>
    </source>
</evidence>
<reference evidence="1 2" key="1">
    <citation type="submission" date="2024-02" db="EMBL/GenBank/DDBJ databases">
        <title>Discinaceae phylogenomics.</title>
        <authorList>
            <person name="Dirks A.C."/>
            <person name="James T.Y."/>
        </authorList>
    </citation>
    <scope>NUCLEOTIDE SEQUENCE [LARGE SCALE GENOMIC DNA]</scope>
    <source>
        <strain evidence="1 2">ACD0624</strain>
    </source>
</reference>
<dbReference type="InterPro" id="IPR019410">
    <property type="entry name" value="Methyltransf_16"/>
</dbReference>
<comment type="caution">
    <text evidence="1">The sequence shown here is derived from an EMBL/GenBank/DDBJ whole genome shotgun (WGS) entry which is preliminary data.</text>
</comment>
<dbReference type="Proteomes" id="UP001447188">
    <property type="component" value="Unassembled WGS sequence"/>
</dbReference>
<dbReference type="PANTHER" id="PTHR14614:SF162">
    <property type="entry name" value="EXPRESSED PROTEIN"/>
    <property type="match status" value="1"/>
</dbReference>
<gene>
    <name evidence="1" type="ORF">Q9L58_002986</name>
</gene>
<accession>A0ABR3GQ53</accession>
<sequence length="285" mass="31381">MSHAPPLPAHETKNEPILYYPVLPTSLVLELKQSDTTQNTTGSTLWLGAQILAVYLFDLYGSKPRPPAPTEGSRRPRAIDLGAGVGLTAHVMTMLGFDVVATDLKVVIDTVLGRNMEGNSGCVKAWGDEADVGGVAKGCGDATVRELDWFVDPDEWDWSGARSIAPREGSKTDNDIIIGPSFDLIVTADTLYRQDLVAPLLRTIKAISIQSRKGKRFPPVFVALERRDPEVIERALELAKEEGFGCKKITDGKVRKCLDAVGFKWDKEDWEGVEIWRWIYKGAGE</sequence>
<protein>
    <submittedName>
        <fullName evidence="1">Uncharacterized protein</fullName>
    </submittedName>
</protein>
<dbReference type="EMBL" id="JBBBZM010000027">
    <property type="protein sequence ID" value="KAL0638049.1"/>
    <property type="molecule type" value="Genomic_DNA"/>
</dbReference>
<dbReference type="SUPFAM" id="SSF53335">
    <property type="entry name" value="S-adenosyl-L-methionine-dependent methyltransferases"/>
    <property type="match status" value="1"/>
</dbReference>
<name>A0ABR3GQ53_9PEZI</name>
<proteinExistence type="predicted"/>
<dbReference type="Gene3D" id="3.40.50.150">
    <property type="entry name" value="Vaccinia Virus protein VP39"/>
    <property type="match status" value="1"/>
</dbReference>
<keyword evidence="2" id="KW-1185">Reference proteome</keyword>
<dbReference type="Pfam" id="PF10294">
    <property type="entry name" value="Methyltransf_16"/>
    <property type="match status" value="1"/>
</dbReference>
<organism evidence="1 2">
    <name type="scientific">Discina gigas</name>
    <dbReference type="NCBI Taxonomy" id="1032678"/>
    <lineage>
        <taxon>Eukaryota</taxon>
        <taxon>Fungi</taxon>
        <taxon>Dikarya</taxon>
        <taxon>Ascomycota</taxon>
        <taxon>Pezizomycotina</taxon>
        <taxon>Pezizomycetes</taxon>
        <taxon>Pezizales</taxon>
        <taxon>Discinaceae</taxon>
        <taxon>Discina</taxon>
    </lineage>
</organism>
<dbReference type="PANTHER" id="PTHR14614">
    <property type="entry name" value="HEPATOCELLULAR CARCINOMA-ASSOCIATED ANTIGEN"/>
    <property type="match status" value="1"/>
</dbReference>